<dbReference type="Proteomes" id="UP001500582">
    <property type="component" value="Unassembled WGS sequence"/>
</dbReference>
<evidence type="ECO:0008006" key="4">
    <source>
        <dbReference type="Google" id="ProtNLM"/>
    </source>
</evidence>
<gene>
    <name evidence="2" type="ORF">GCM10023149_16180</name>
</gene>
<keyword evidence="1" id="KW-0812">Transmembrane</keyword>
<keyword evidence="1" id="KW-0472">Membrane</keyword>
<evidence type="ECO:0000256" key="1">
    <source>
        <dbReference type="SAM" id="Phobius"/>
    </source>
</evidence>
<reference evidence="3" key="1">
    <citation type="journal article" date="2019" name="Int. J. Syst. Evol. Microbiol.">
        <title>The Global Catalogue of Microorganisms (GCM) 10K type strain sequencing project: providing services to taxonomists for standard genome sequencing and annotation.</title>
        <authorList>
            <consortium name="The Broad Institute Genomics Platform"/>
            <consortium name="The Broad Institute Genome Sequencing Center for Infectious Disease"/>
            <person name="Wu L."/>
            <person name="Ma J."/>
        </authorList>
    </citation>
    <scope>NUCLEOTIDE SEQUENCE [LARGE SCALE GENOMIC DNA]</scope>
    <source>
        <strain evidence="3">JCM 17705</strain>
    </source>
</reference>
<comment type="caution">
    <text evidence="2">The sequence shown here is derived from an EMBL/GenBank/DDBJ whole genome shotgun (WGS) entry which is preliminary data.</text>
</comment>
<protein>
    <recommendedName>
        <fullName evidence="4">Na+/H+ antiporter</fullName>
    </recommendedName>
</protein>
<sequence length="165" mass="19615">MLIRGGAFFPHRDLIIFISFVVILVTLVFQGLTLPFVIRWVKIRDTEPAEKEDQQQVDIQLRLIKAASEKLHEKYAEEINGNELLRGYKTELEHRMAYVSEHLRCTTCGVSGRQEIEQYNKVLKSIYQYQRKELFRFKREGIFNDELIRKEEKQIDLNEAKVLER</sequence>
<organism evidence="2 3">
    <name type="scientific">Mucilaginibacter gynuensis</name>
    <dbReference type="NCBI Taxonomy" id="1302236"/>
    <lineage>
        <taxon>Bacteria</taxon>
        <taxon>Pseudomonadati</taxon>
        <taxon>Bacteroidota</taxon>
        <taxon>Sphingobacteriia</taxon>
        <taxon>Sphingobacteriales</taxon>
        <taxon>Sphingobacteriaceae</taxon>
        <taxon>Mucilaginibacter</taxon>
    </lineage>
</organism>
<proteinExistence type="predicted"/>
<dbReference type="EMBL" id="BAABFT010000003">
    <property type="protein sequence ID" value="GAA4318204.1"/>
    <property type="molecule type" value="Genomic_DNA"/>
</dbReference>
<keyword evidence="1" id="KW-1133">Transmembrane helix</keyword>
<name>A0ABP8G6T4_9SPHI</name>
<evidence type="ECO:0000313" key="3">
    <source>
        <dbReference type="Proteomes" id="UP001500582"/>
    </source>
</evidence>
<feature type="transmembrane region" description="Helical" evidence="1">
    <location>
        <begin position="14"/>
        <end position="38"/>
    </location>
</feature>
<keyword evidence="3" id="KW-1185">Reference proteome</keyword>
<evidence type="ECO:0000313" key="2">
    <source>
        <dbReference type="EMBL" id="GAA4318204.1"/>
    </source>
</evidence>
<accession>A0ABP8G6T4</accession>